<dbReference type="InterPro" id="IPR036095">
    <property type="entry name" value="PTS_EIIB-like_sf"/>
</dbReference>
<evidence type="ECO:0000256" key="1">
    <source>
        <dbReference type="ARBA" id="ARBA00022679"/>
    </source>
</evidence>
<keyword evidence="1 3" id="KW-0808">Transferase</keyword>
<gene>
    <name evidence="3" type="ORF">ACJDTP_18380</name>
</gene>
<dbReference type="InterPro" id="IPR013011">
    <property type="entry name" value="PTS_EIIB_2"/>
</dbReference>
<evidence type="ECO:0000313" key="3">
    <source>
        <dbReference type="EMBL" id="MFL0167041.1"/>
    </source>
</evidence>
<dbReference type="Pfam" id="PF02302">
    <property type="entry name" value="PTS_IIB"/>
    <property type="match status" value="1"/>
</dbReference>
<comment type="caution">
    <text evidence="3">The sequence shown here is derived from an EMBL/GenBank/DDBJ whole genome shotgun (WGS) entry which is preliminary data.</text>
</comment>
<reference evidence="3 4" key="1">
    <citation type="submission" date="2024-11" db="EMBL/GenBank/DDBJ databases">
        <authorList>
            <person name="Heng Y.C."/>
            <person name="Lim A.C.H."/>
            <person name="Lee J.K.Y."/>
            <person name="Kittelmann S."/>
        </authorList>
    </citation>
    <scope>NUCLEOTIDE SEQUENCE [LARGE SCALE GENOMIC DNA]</scope>
    <source>
        <strain evidence="3 4">WILCCON 0112</strain>
    </source>
</reference>
<name>A0ABW8S863_9CLOT</name>
<dbReference type="Proteomes" id="UP001623600">
    <property type="component" value="Unassembled WGS sequence"/>
</dbReference>
<dbReference type="RefSeq" id="WP_206154658.1">
    <property type="nucleotide sequence ID" value="NZ_JBJIAB010000027.1"/>
</dbReference>
<sequence>MSDIKRIFVACGSGVATSQTVASKIASMCEDENLPVSVEAVDIKSLESIIDQCDIYVSIVSSGQDLGKPTINGIAFLTGIGMEEEFEKLKSYVL</sequence>
<dbReference type="SUPFAM" id="SSF52794">
    <property type="entry name" value="PTS system IIB component-like"/>
    <property type="match status" value="1"/>
</dbReference>
<dbReference type="InterPro" id="IPR003501">
    <property type="entry name" value="PTS_EIIB_2/3"/>
</dbReference>
<dbReference type="PROSITE" id="PS51099">
    <property type="entry name" value="PTS_EIIB_TYPE_2"/>
    <property type="match status" value="1"/>
</dbReference>
<dbReference type="Gene3D" id="3.40.50.2300">
    <property type="match status" value="1"/>
</dbReference>
<evidence type="ECO:0000259" key="2">
    <source>
        <dbReference type="PROSITE" id="PS51099"/>
    </source>
</evidence>
<dbReference type="CDD" id="cd05566">
    <property type="entry name" value="PTS_IIB_galactitol"/>
    <property type="match status" value="1"/>
</dbReference>
<accession>A0ABW8S863</accession>
<keyword evidence="3" id="KW-0762">Sugar transport</keyword>
<protein>
    <submittedName>
        <fullName evidence="3">PTS sugar transporter subunit IIB</fullName>
        <ecNumber evidence="3">2.7.1.-</ecNumber>
    </submittedName>
</protein>
<keyword evidence="3" id="KW-0813">Transport</keyword>
<dbReference type="EMBL" id="JBJIAB010000027">
    <property type="protein sequence ID" value="MFL0167041.1"/>
    <property type="molecule type" value="Genomic_DNA"/>
</dbReference>
<feature type="domain" description="PTS EIIB type-2" evidence="2">
    <location>
        <begin position="5"/>
        <end position="94"/>
    </location>
</feature>
<dbReference type="GO" id="GO:0016740">
    <property type="term" value="F:transferase activity"/>
    <property type="evidence" value="ECO:0007669"/>
    <property type="project" value="UniProtKB-KW"/>
</dbReference>
<proteinExistence type="predicted"/>
<keyword evidence="4" id="KW-1185">Reference proteome</keyword>
<dbReference type="EC" id="2.7.1.-" evidence="3"/>
<evidence type="ECO:0000313" key="4">
    <source>
        <dbReference type="Proteomes" id="UP001623600"/>
    </source>
</evidence>
<organism evidence="3 4">
    <name type="scientific">Candidatus Clostridium helianthi</name>
    <dbReference type="NCBI Taxonomy" id="3381660"/>
    <lineage>
        <taxon>Bacteria</taxon>
        <taxon>Bacillati</taxon>
        <taxon>Bacillota</taxon>
        <taxon>Clostridia</taxon>
        <taxon>Eubacteriales</taxon>
        <taxon>Clostridiaceae</taxon>
        <taxon>Clostridium</taxon>
    </lineage>
</organism>